<proteinExistence type="predicted"/>
<dbReference type="Proteomes" id="UP000197781">
    <property type="component" value="Chromosome"/>
</dbReference>
<organism evidence="2 3">
    <name type="scientific">Brevibacillus formosus</name>
    <dbReference type="NCBI Taxonomy" id="54913"/>
    <lineage>
        <taxon>Bacteria</taxon>
        <taxon>Bacillati</taxon>
        <taxon>Bacillota</taxon>
        <taxon>Bacilli</taxon>
        <taxon>Bacillales</taxon>
        <taxon>Paenibacillaceae</taxon>
        <taxon>Brevibacillus</taxon>
    </lineage>
</organism>
<keyword evidence="1" id="KW-0732">Signal</keyword>
<dbReference type="GO" id="GO:0016740">
    <property type="term" value="F:transferase activity"/>
    <property type="evidence" value="ECO:0007669"/>
    <property type="project" value="UniProtKB-KW"/>
</dbReference>
<evidence type="ECO:0000313" key="2">
    <source>
        <dbReference type="EMBL" id="ASJ56426.1"/>
    </source>
</evidence>
<name>A0A220MMV2_9BACL</name>
<evidence type="ECO:0000256" key="1">
    <source>
        <dbReference type="SAM" id="SignalP"/>
    </source>
</evidence>
<protein>
    <submittedName>
        <fullName evidence="2">Glycosyltransferase</fullName>
    </submittedName>
</protein>
<sequence>MTSLLKKVTLLLMCLALLGVPGMAEAKESQGNVQQAECIKPKEVKLQGDMRKLWIDHLQWDHQYMVSALAGLEDKDAVLARLLKNQVDIGNAMKPYYGEEAGKKLTDLLTEHIMIGGKIIDAAKKGDQATVAKLDKDWHRNADDIAKFLSSANPNWTEKELKEMMYTHLKLLNDNLQARLRKDWQVDIIAFDQGEDHIISFADVLTAGIIKQFPNQF</sequence>
<keyword evidence="2" id="KW-0808">Transferase</keyword>
<dbReference type="EMBL" id="CP018145">
    <property type="protein sequence ID" value="ASJ56426.1"/>
    <property type="molecule type" value="Genomic_DNA"/>
</dbReference>
<dbReference type="AlphaFoldDB" id="A0A220MMV2"/>
<accession>A0A220MMV2</accession>
<feature type="chain" id="PRO_5012307338" evidence="1">
    <location>
        <begin position="27"/>
        <end position="217"/>
    </location>
</feature>
<evidence type="ECO:0000313" key="3">
    <source>
        <dbReference type="Proteomes" id="UP000197781"/>
    </source>
</evidence>
<dbReference type="KEGG" id="bfm:BP422_24395"/>
<reference evidence="2 3" key="1">
    <citation type="submission" date="2016-11" db="EMBL/GenBank/DDBJ databases">
        <authorList>
            <person name="Jaros S."/>
            <person name="Januszkiewicz K."/>
            <person name="Wedrychowicz H."/>
        </authorList>
    </citation>
    <scope>NUCLEOTIDE SEQUENCE [LARGE SCALE GENOMIC DNA]</scope>
    <source>
        <strain evidence="2 3">NF2</strain>
    </source>
</reference>
<gene>
    <name evidence="2" type="ORF">BP422_24395</name>
</gene>
<dbReference type="RefSeq" id="WP_088909999.1">
    <property type="nucleotide sequence ID" value="NZ_CP018145.1"/>
</dbReference>
<feature type="signal peptide" evidence="1">
    <location>
        <begin position="1"/>
        <end position="26"/>
    </location>
</feature>